<evidence type="ECO:0000256" key="1">
    <source>
        <dbReference type="SAM" id="MobiDB-lite"/>
    </source>
</evidence>
<dbReference type="SUPFAM" id="SSF52540">
    <property type="entry name" value="P-loop containing nucleoside triphosphate hydrolases"/>
    <property type="match status" value="1"/>
</dbReference>
<dbReference type="Proteomes" id="UP001620645">
    <property type="component" value="Unassembled WGS sequence"/>
</dbReference>
<keyword evidence="3" id="KW-1185">Reference proteome</keyword>
<proteinExistence type="predicted"/>
<gene>
    <name evidence="2" type="ORF">niasHS_004732</name>
</gene>
<organism evidence="2 3">
    <name type="scientific">Heterodera schachtii</name>
    <name type="common">Sugarbeet cyst nematode worm</name>
    <name type="synonym">Tylenchus schachtii</name>
    <dbReference type="NCBI Taxonomy" id="97005"/>
    <lineage>
        <taxon>Eukaryota</taxon>
        <taxon>Metazoa</taxon>
        <taxon>Ecdysozoa</taxon>
        <taxon>Nematoda</taxon>
        <taxon>Chromadorea</taxon>
        <taxon>Rhabditida</taxon>
        <taxon>Tylenchina</taxon>
        <taxon>Tylenchomorpha</taxon>
        <taxon>Tylenchoidea</taxon>
        <taxon>Heteroderidae</taxon>
        <taxon>Heteroderinae</taxon>
        <taxon>Heterodera</taxon>
    </lineage>
</organism>
<sequence>MCVSGCTGSGKTKWVLRMLANLDTLVGPAHISGVLYCYGEVNEDVLRLQQLETESGEEEEENMGGQPRRRWVRPCHALPDEEAVKRAAKACGGRLLLVLDDLMVGMRAPFLDLLFTRGSHNWGVSVVLITQHLFTRELRIARNNAHYLVLLRNPAGALQVRSLGIQLFPGALHHFLEAYDDATADPFGYLLIDMHPTTRPLMRLKTHIYPGQLTVVYAPRASAATVATTSISSSSSKTNRLQNQQQQQQQPPQKHKGPRPSKYISRNLDFFKLLSKCRSARGRAYRKLVRSATGEQLLCLVESALNILRSRVPLRGKHLDGLRAQAQHVRALVRTRSGHGARRVLLRQQTGRGVPALAGLLASAVLPLVVDKLIKNQPKQQ</sequence>
<comment type="caution">
    <text evidence="2">The sequence shown here is derived from an EMBL/GenBank/DDBJ whole genome shotgun (WGS) entry which is preliminary data.</text>
</comment>
<name>A0ABD2JTG7_HETSC</name>
<feature type="compositionally biased region" description="Low complexity" evidence="1">
    <location>
        <begin position="228"/>
        <end position="252"/>
    </location>
</feature>
<feature type="region of interest" description="Disordered" evidence="1">
    <location>
        <begin position="228"/>
        <end position="261"/>
    </location>
</feature>
<protein>
    <submittedName>
        <fullName evidence="2">Uncharacterized protein</fullName>
    </submittedName>
</protein>
<dbReference type="EMBL" id="JBICCN010000101">
    <property type="protein sequence ID" value="KAL3093892.1"/>
    <property type="molecule type" value="Genomic_DNA"/>
</dbReference>
<evidence type="ECO:0000313" key="3">
    <source>
        <dbReference type="Proteomes" id="UP001620645"/>
    </source>
</evidence>
<dbReference type="InterPro" id="IPR027417">
    <property type="entry name" value="P-loop_NTPase"/>
</dbReference>
<accession>A0ABD2JTG7</accession>
<evidence type="ECO:0000313" key="2">
    <source>
        <dbReference type="EMBL" id="KAL3093892.1"/>
    </source>
</evidence>
<dbReference type="AlphaFoldDB" id="A0ABD2JTG7"/>
<reference evidence="2 3" key="1">
    <citation type="submission" date="2024-10" db="EMBL/GenBank/DDBJ databases">
        <authorList>
            <person name="Kim D."/>
        </authorList>
    </citation>
    <scope>NUCLEOTIDE SEQUENCE [LARGE SCALE GENOMIC DNA]</scope>
    <source>
        <strain evidence="2">Taebaek</strain>
    </source>
</reference>